<dbReference type="SUPFAM" id="SSF54285">
    <property type="entry name" value="MoaD/ThiS"/>
    <property type="match status" value="1"/>
</dbReference>
<proteinExistence type="predicted"/>
<dbReference type="Gene3D" id="3.10.20.30">
    <property type="match status" value="1"/>
</dbReference>
<name>A0A6J7JAW1_9ZZZZ</name>
<sequence length="66" mass="7274">MKIQLRNPRRDVDMPGPLRVDVILRRLDIERETVLVIIDGTLVPGDALVPDDATVEVRPVISGGMA</sequence>
<dbReference type="EMBL" id="CAFBOS010000112">
    <property type="protein sequence ID" value="CAB5003560.1"/>
    <property type="molecule type" value="Genomic_DNA"/>
</dbReference>
<evidence type="ECO:0000313" key="2">
    <source>
        <dbReference type="EMBL" id="CAB4834864.1"/>
    </source>
</evidence>
<evidence type="ECO:0000313" key="1">
    <source>
        <dbReference type="EMBL" id="CAB4744181.1"/>
    </source>
</evidence>
<dbReference type="AlphaFoldDB" id="A0A6J7JAW1"/>
<dbReference type="InterPro" id="IPR016155">
    <property type="entry name" value="Mopterin_synth/thiamin_S_b"/>
</dbReference>
<gene>
    <name evidence="1" type="ORF">UFOPK2754_01397</name>
    <name evidence="2" type="ORF">UFOPK3139_02224</name>
    <name evidence="3" type="ORF">UFOPK3543_03221</name>
    <name evidence="4" type="ORF">UFOPK3967_01791</name>
</gene>
<accession>A0A6J7JAW1</accession>
<protein>
    <submittedName>
        <fullName evidence="3">Unannotated protein</fullName>
    </submittedName>
</protein>
<dbReference type="InterPro" id="IPR012675">
    <property type="entry name" value="Beta-grasp_dom_sf"/>
</dbReference>
<organism evidence="3">
    <name type="scientific">freshwater metagenome</name>
    <dbReference type="NCBI Taxonomy" id="449393"/>
    <lineage>
        <taxon>unclassified sequences</taxon>
        <taxon>metagenomes</taxon>
        <taxon>ecological metagenomes</taxon>
    </lineage>
</organism>
<dbReference type="EMBL" id="CAEZYR010000045">
    <property type="protein sequence ID" value="CAB4744181.1"/>
    <property type="molecule type" value="Genomic_DNA"/>
</dbReference>
<reference evidence="3" key="1">
    <citation type="submission" date="2020-05" db="EMBL/GenBank/DDBJ databases">
        <authorList>
            <person name="Chiriac C."/>
            <person name="Salcher M."/>
            <person name="Ghai R."/>
            <person name="Kavagutti S V."/>
        </authorList>
    </citation>
    <scope>NUCLEOTIDE SEQUENCE</scope>
</reference>
<dbReference type="EMBL" id="CAFABA010000106">
    <property type="protein sequence ID" value="CAB4834864.1"/>
    <property type="molecule type" value="Genomic_DNA"/>
</dbReference>
<evidence type="ECO:0000313" key="4">
    <source>
        <dbReference type="EMBL" id="CAB5003560.1"/>
    </source>
</evidence>
<dbReference type="EMBL" id="CAFBMH010000226">
    <property type="protein sequence ID" value="CAB4940435.1"/>
    <property type="molecule type" value="Genomic_DNA"/>
</dbReference>
<evidence type="ECO:0000313" key="3">
    <source>
        <dbReference type="EMBL" id="CAB4940435.1"/>
    </source>
</evidence>